<reference evidence="1 2" key="1">
    <citation type="submission" date="2024-09" db="EMBL/GenBank/DDBJ databases">
        <authorList>
            <person name="Zhang Z.-H."/>
        </authorList>
    </citation>
    <scope>NUCLEOTIDE SEQUENCE [LARGE SCALE GENOMIC DNA]</scope>
    <source>
        <strain evidence="1 2">HHTR114</strain>
    </source>
</reference>
<sequence length="275" mass="31227">MDLILRLLTSSDLPKERSRDFFALEEGVRSSLKTMSFKSPKQTFGVWVVALPPNDLRPPEREEVKVDRRDGVVSTTVIGDFDAYKSAKPSEAIDLFVLDVIRALRQVPEKFLLVEDREKIIEILKGARIEFYKTHFEGKMPKDLTVDMAASSRANINEEEKIQIVVQFDDATPLPENALENYSEGEKDDIFALEELLEKNSGDTYEVDGHDFGSGTVNIFLYCINPDPAVRRLLSLIDSHKLMPEIRIGIADTGRGRLRAVYPPELREFDLINKP</sequence>
<accession>A0ABW1L0V9</accession>
<dbReference type="Proteomes" id="UP001596116">
    <property type="component" value="Unassembled WGS sequence"/>
</dbReference>
<protein>
    <submittedName>
        <fullName evidence="1">Uncharacterized protein</fullName>
    </submittedName>
</protein>
<keyword evidence="2" id="KW-1185">Reference proteome</keyword>
<proteinExistence type="predicted"/>
<dbReference type="EMBL" id="JBHPON010000002">
    <property type="protein sequence ID" value="MFC6035887.1"/>
    <property type="molecule type" value="Genomic_DNA"/>
</dbReference>
<evidence type="ECO:0000313" key="1">
    <source>
        <dbReference type="EMBL" id="MFC6035887.1"/>
    </source>
</evidence>
<gene>
    <name evidence="1" type="ORF">ACFMB1_10050</name>
</gene>
<dbReference type="RefSeq" id="WP_379882892.1">
    <property type="nucleotide sequence ID" value="NZ_JBHPON010000002.1"/>
</dbReference>
<comment type="caution">
    <text evidence="1">The sequence shown here is derived from an EMBL/GenBank/DDBJ whole genome shotgun (WGS) entry which is preliminary data.</text>
</comment>
<name>A0ABW1L0V9_9PROT</name>
<evidence type="ECO:0000313" key="2">
    <source>
        <dbReference type="Proteomes" id="UP001596116"/>
    </source>
</evidence>
<organism evidence="1 2">
    <name type="scientific">Hyphococcus aureus</name>
    <dbReference type="NCBI Taxonomy" id="2666033"/>
    <lineage>
        <taxon>Bacteria</taxon>
        <taxon>Pseudomonadati</taxon>
        <taxon>Pseudomonadota</taxon>
        <taxon>Alphaproteobacteria</taxon>
        <taxon>Parvularculales</taxon>
        <taxon>Parvularculaceae</taxon>
        <taxon>Hyphococcus</taxon>
    </lineage>
</organism>